<dbReference type="EMBL" id="AP010968">
    <property type="protein sequence ID" value="BAJ32680.1"/>
    <property type="molecule type" value="Genomic_DNA"/>
</dbReference>
<feature type="region of interest" description="Disordered" evidence="1">
    <location>
        <begin position="1"/>
        <end position="26"/>
    </location>
</feature>
<evidence type="ECO:0000256" key="1">
    <source>
        <dbReference type="SAM" id="MobiDB-lite"/>
    </source>
</evidence>
<reference evidence="2 3" key="1">
    <citation type="journal article" date="2010" name="DNA Res.">
        <title>Genome sequence of Kitasatospora setae NBRC 14216T: an evolutionary snapshot of the family Streptomycetaceae.</title>
        <authorList>
            <person name="Ichikawa N."/>
            <person name="Oguchi A."/>
            <person name="Ikeda H."/>
            <person name="Ishikawa J."/>
            <person name="Kitani S."/>
            <person name="Watanabe Y."/>
            <person name="Nakamura S."/>
            <person name="Katano Y."/>
            <person name="Kishi E."/>
            <person name="Sasagawa M."/>
            <person name="Ankai A."/>
            <person name="Fukui S."/>
            <person name="Hashimoto Y."/>
            <person name="Kamata S."/>
            <person name="Otoguro M."/>
            <person name="Tanikawa S."/>
            <person name="Nihira T."/>
            <person name="Horinouchi S."/>
            <person name="Ohnishi Y."/>
            <person name="Hayakawa M."/>
            <person name="Kuzuyama T."/>
            <person name="Arisawa A."/>
            <person name="Nomoto F."/>
            <person name="Miura H."/>
            <person name="Takahashi Y."/>
            <person name="Fujita N."/>
        </authorList>
    </citation>
    <scope>NUCLEOTIDE SEQUENCE [LARGE SCALE GENOMIC DNA]</scope>
    <source>
        <strain evidence="3">ATCC 33774 / DSM 43861 / JCM 3304 / KCC A-0304 / NBRC 14216 / KM-6054</strain>
    </source>
</reference>
<dbReference type="Proteomes" id="UP000007076">
    <property type="component" value="Chromosome"/>
</dbReference>
<sequence>MFRPKLRGAASTVHRDPPTATGSRRAVGRRGLRALTLVTFRSVPWNAPYYLRLGFRELPAADLTLPLRELLAEEAVFGLDPADRVCLHRPTLPRPAPTPALAADVERAGGFSTLSRPATALPGAGTGRRGERELSAPLRPRRPHCPHCPSLQELPP</sequence>
<evidence type="ECO:0000313" key="2">
    <source>
        <dbReference type="EMBL" id="BAJ32680.1"/>
    </source>
</evidence>
<dbReference type="HOGENOM" id="CLU_1684241_0_0_11"/>
<protein>
    <recommendedName>
        <fullName evidence="4">Acetyltransferase</fullName>
    </recommendedName>
</protein>
<dbReference type="AlphaFoldDB" id="E4N3E6"/>
<keyword evidence="3" id="KW-1185">Reference proteome</keyword>
<dbReference type="STRING" id="452652.KSE_69210"/>
<accession>E4N3E6</accession>
<name>E4N3E6_KITSK</name>
<organism evidence="2 3">
    <name type="scientific">Kitasatospora setae (strain ATCC 33774 / DSM 43861 / JCM 3304 / KCC A-0304 / NBRC 14216 / KM-6054)</name>
    <name type="common">Streptomyces setae</name>
    <dbReference type="NCBI Taxonomy" id="452652"/>
    <lineage>
        <taxon>Bacteria</taxon>
        <taxon>Bacillati</taxon>
        <taxon>Actinomycetota</taxon>
        <taxon>Actinomycetes</taxon>
        <taxon>Kitasatosporales</taxon>
        <taxon>Streptomycetaceae</taxon>
        <taxon>Kitasatospora</taxon>
    </lineage>
</organism>
<gene>
    <name evidence="2" type="ordered locus">KSE_69210</name>
</gene>
<dbReference type="eggNOG" id="COG0456">
    <property type="taxonomic scope" value="Bacteria"/>
</dbReference>
<feature type="region of interest" description="Disordered" evidence="1">
    <location>
        <begin position="112"/>
        <end position="156"/>
    </location>
</feature>
<evidence type="ECO:0000313" key="3">
    <source>
        <dbReference type="Proteomes" id="UP000007076"/>
    </source>
</evidence>
<proteinExistence type="predicted"/>
<dbReference type="KEGG" id="ksk:KSE_69210"/>
<evidence type="ECO:0008006" key="4">
    <source>
        <dbReference type="Google" id="ProtNLM"/>
    </source>
</evidence>